<dbReference type="Proteomes" id="UP001215598">
    <property type="component" value="Unassembled WGS sequence"/>
</dbReference>
<evidence type="ECO:0000256" key="2">
    <source>
        <dbReference type="SAM" id="MobiDB-lite"/>
    </source>
</evidence>
<accession>A0AAD7IXQ9</accession>
<feature type="region of interest" description="Disordered" evidence="2">
    <location>
        <begin position="335"/>
        <end position="371"/>
    </location>
</feature>
<dbReference type="GO" id="GO:0015031">
    <property type="term" value="P:protein transport"/>
    <property type="evidence" value="ECO:0007669"/>
    <property type="project" value="InterPro"/>
</dbReference>
<feature type="region of interest" description="Disordered" evidence="2">
    <location>
        <begin position="627"/>
        <end position="721"/>
    </location>
</feature>
<dbReference type="AlphaFoldDB" id="A0AAD7IXQ9"/>
<feature type="domain" description="Rab-GAP TBC" evidence="3">
    <location>
        <begin position="218"/>
        <end position="505"/>
    </location>
</feature>
<comment type="similarity">
    <text evidence="1">Belongs to the IST1 family.</text>
</comment>
<feature type="compositionally biased region" description="Polar residues" evidence="2">
    <location>
        <begin position="863"/>
        <end position="889"/>
    </location>
</feature>
<feature type="compositionally biased region" description="Low complexity" evidence="2">
    <location>
        <begin position="763"/>
        <end position="774"/>
    </location>
</feature>
<dbReference type="InterPro" id="IPR005061">
    <property type="entry name" value="Ist1"/>
</dbReference>
<dbReference type="PROSITE" id="PS50086">
    <property type="entry name" value="TBC_RABGAP"/>
    <property type="match status" value="1"/>
</dbReference>
<evidence type="ECO:0000259" key="3">
    <source>
        <dbReference type="PROSITE" id="PS50086"/>
    </source>
</evidence>
<comment type="caution">
    <text evidence="4">The sequence shown here is derived from an EMBL/GenBank/DDBJ whole genome shotgun (WGS) entry which is preliminary data.</text>
</comment>
<feature type="compositionally biased region" description="Pro residues" evidence="2">
    <location>
        <begin position="684"/>
        <end position="704"/>
    </location>
</feature>
<dbReference type="InterPro" id="IPR042277">
    <property type="entry name" value="IST1-like"/>
</dbReference>
<evidence type="ECO:0000313" key="4">
    <source>
        <dbReference type="EMBL" id="KAJ7751966.1"/>
    </source>
</evidence>
<feature type="region of interest" description="Disordered" evidence="2">
    <location>
        <begin position="759"/>
        <end position="1114"/>
    </location>
</feature>
<dbReference type="PANTHER" id="PTHR12161:SF5">
    <property type="entry name" value="IST1 HOMOLOG"/>
    <property type="match status" value="1"/>
</dbReference>
<dbReference type="InterPro" id="IPR000195">
    <property type="entry name" value="Rab-GAP-TBC_dom"/>
</dbReference>
<organism evidence="4 5">
    <name type="scientific">Mycena metata</name>
    <dbReference type="NCBI Taxonomy" id="1033252"/>
    <lineage>
        <taxon>Eukaryota</taxon>
        <taxon>Fungi</taxon>
        <taxon>Dikarya</taxon>
        <taxon>Basidiomycota</taxon>
        <taxon>Agaricomycotina</taxon>
        <taxon>Agaricomycetes</taxon>
        <taxon>Agaricomycetidae</taxon>
        <taxon>Agaricales</taxon>
        <taxon>Marasmiineae</taxon>
        <taxon>Mycenaceae</taxon>
        <taxon>Mycena</taxon>
    </lineage>
</organism>
<proteinExistence type="inferred from homology"/>
<dbReference type="Pfam" id="PF00566">
    <property type="entry name" value="RabGAP-TBC"/>
    <property type="match status" value="1"/>
</dbReference>
<dbReference type="InterPro" id="IPR035969">
    <property type="entry name" value="Rab-GAP_TBC_sf"/>
</dbReference>
<dbReference type="Gene3D" id="1.20.1260.60">
    <property type="entry name" value="Vacuolar protein sorting-associated protein Ist1"/>
    <property type="match status" value="1"/>
</dbReference>
<keyword evidence="5" id="KW-1185">Reference proteome</keyword>
<gene>
    <name evidence="4" type="ORF">B0H16DRAFT_1663092</name>
</gene>
<dbReference type="Gene3D" id="1.10.472.80">
    <property type="entry name" value="Ypt/Rab-GAP domain of gyp1p, domain 3"/>
    <property type="match status" value="1"/>
</dbReference>
<feature type="compositionally biased region" description="Pro residues" evidence="2">
    <location>
        <begin position="810"/>
        <end position="819"/>
    </location>
</feature>
<name>A0AAD7IXQ9_9AGAR</name>
<dbReference type="SUPFAM" id="SSF47923">
    <property type="entry name" value="Ypt/Rab-GAP domain of gyp1p"/>
    <property type="match status" value="2"/>
</dbReference>
<sequence>MATARWEPTSVKALLRLTSQRLGQLQEKKDSKASITRRDIATLLQQGNVGLARAKAQNLIQEDVAGDLLEILEMHIGVLLEHFVEIDQQYVNSPVVVEAASSIIYAGATPESKELQTVRDLLIQRLGGDFARSAVSNRDHHVSARHLQIVHALTAPEPSAANLDMFLLKIAKMYSVQWMPEPRRQDILIPLSELLDPDSSPAVDMFRLRKLCSRGIPDEPAWLRARVWKLLFGTLPVLKATWAREAKQQRDSYYDLVRRLLKPFSELPPPTTPLVQLDASLLAVSKDLSRIPVGLFDGLRDEPEHAELCPLNENAPDEIKVPYASSLDLRLKAIQDRDRESRSSSPMPEIRLEPDSGGTPEISVSAPETLSSRRNTVPKTLVTAQSAPLYSTGDAHPKHLSALFRILQEIETEELAHVEADTFWLFEAMIGEFSELEDEEGGTIWMRKFGNRVAWADPELADILHAKGLDPGLPHYSYRWLAPLLTQTLPLPCVLVIWDALFACSMREREKSPKLEYLLDICTAMLIRARAALFRLGKSGPKSPSLWSDENTSVPPPSPLRAWEFGDAFVEGMSLLQLYPIEAAGGIDRLIQTAADLTIRREEDAKIPKTDNLTLGERLRTTMWRGFTNQMPSPDASPPESEDQQDDEDDRSEAGDNEASTGTGLTARLATTVWRGITNKSSMEPPPTPISPSTPMIPPSPIRSPWPSSKEEAPGSQAEEAPVAATIWNYAEKLKDSDTAAALAKVSSNWRAKALGTWGARGLLSPQSSPQLLPKDQDEDDGRPGHSSMPTMHRPEIYSPPSRPAVIGPSPSPSHPSSPPKSGFLSRTRNLQDSLAALTGRSQSPPPPAVPKAGPRPLLLGSASITAPRSRPNSSETGQWQHSSASSLSPLDVGRGWKTNKSDRKVALNRRSVSPMAPISRIRPTSSTSTSPDRGGLLSPTGSSRLKSGRDSLEVATNGFAPVQDQTNMLGLSLQSEDTTDSEAPISPRLRSKRYPSRPGNIRTEDLVKLKAVADQPSPQSLSIDWPEQPHDVSVTTPKAATFDAASSPGGRRKSSTDHARKMSCGSRTRKISASGTIKPAGKRNRDSAAEEGDDEGGYDELISAYESEDGSVS</sequence>
<dbReference type="EMBL" id="JARKIB010000060">
    <property type="protein sequence ID" value="KAJ7751966.1"/>
    <property type="molecule type" value="Genomic_DNA"/>
</dbReference>
<evidence type="ECO:0000313" key="5">
    <source>
        <dbReference type="Proteomes" id="UP001215598"/>
    </source>
</evidence>
<feature type="compositionally biased region" description="Low complexity" evidence="2">
    <location>
        <begin position="661"/>
        <end position="672"/>
    </location>
</feature>
<feature type="compositionally biased region" description="Polar residues" evidence="2">
    <location>
        <begin position="964"/>
        <end position="977"/>
    </location>
</feature>
<feature type="compositionally biased region" description="Acidic residues" evidence="2">
    <location>
        <begin position="640"/>
        <end position="651"/>
    </location>
</feature>
<protein>
    <submittedName>
        <fullName evidence="4">Regulator of Vps4 activity in the MVB pathway-domain-containing protein</fullName>
    </submittedName>
</protein>
<evidence type="ECO:0000256" key="1">
    <source>
        <dbReference type="ARBA" id="ARBA00005536"/>
    </source>
</evidence>
<feature type="compositionally biased region" description="Low complexity" evidence="2">
    <location>
        <begin position="918"/>
        <end position="932"/>
    </location>
</feature>
<dbReference type="Pfam" id="PF03398">
    <property type="entry name" value="Ist1"/>
    <property type="match status" value="1"/>
</dbReference>
<reference evidence="4" key="1">
    <citation type="submission" date="2023-03" db="EMBL/GenBank/DDBJ databases">
        <title>Massive genome expansion in bonnet fungi (Mycena s.s.) driven by repeated elements and novel gene families across ecological guilds.</title>
        <authorList>
            <consortium name="Lawrence Berkeley National Laboratory"/>
            <person name="Harder C.B."/>
            <person name="Miyauchi S."/>
            <person name="Viragh M."/>
            <person name="Kuo A."/>
            <person name="Thoen E."/>
            <person name="Andreopoulos B."/>
            <person name="Lu D."/>
            <person name="Skrede I."/>
            <person name="Drula E."/>
            <person name="Henrissat B."/>
            <person name="Morin E."/>
            <person name="Kohler A."/>
            <person name="Barry K."/>
            <person name="LaButti K."/>
            <person name="Morin E."/>
            <person name="Salamov A."/>
            <person name="Lipzen A."/>
            <person name="Mereny Z."/>
            <person name="Hegedus B."/>
            <person name="Baldrian P."/>
            <person name="Stursova M."/>
            <person name="Weitz H."/>
            <person name="Taylor A."/>
            <person name="Grigoriev I.V."/>
            <person name="Nagy L.G."/>
            <person name="Martin F."/>
            <person name="Kauserud H."/>
        </authorList>
    </citation>
    <scope>NUCLEOTIDE SEQUENCE</scope>
    <source>
        <strain evidence="4">CBHHK182m</strain>
    </source>
</reference>
<feature type="compositionally biased region" description="Acidic residues" evidence="2">
    <location>
        <begin position="1090"/>
        <end position="1099"/>
    </location>
</feature>
<dbReference type="PANTHER" id="PTHR12161">
    <property type="entry name" value="IST1 FAMILY MEMBER"/>
    <property type="match status" value="1"/>
</dbReference>
<dbReference type="SMART" id="SM00164">
    <property type="entry name" value="TBC"/>
    <property type="match status" value="1"/>
</dbReference>